<comment type="caution">
    <text evidence="1">The sequence shown here is derived from an EMBL/GenBank/DDBJ whole genome shotgun (WGS) entry which is preliminary data.</text>
</comment>
<gene>
    <name evidence="1" type="ORF">LCGC14_1479100</name>
</gene>
<organism evidence="1">
    <name type="scientific">marine sediment metagenome</name>
    <dbReference type="NCBI Taxonomy" id="412755"/>
    <lineage>
        <taxon>unclassified sequences</taxon>
        <taxon>metagenomes</taxon>
        <taxon>ecological metagenomes</taxon>
    </lineage>
</organism>
<proteinExistence type="predicted"/>
<reference evidence="1" key="1">
    <citation type="journal article" date="2015" name="Nature">
        <title>Complex archaea that bridge the gap between prokaryotes and eukaryotes.</title>
        <authorList>
            <person name="Spang A."/>
            <person name="Saw J.H."/>
            <person name="Jorgensen S.L."/>
            <person name="Zaremba-Niedzwiedzka K."/>
            <person name="Martijn J."/>
            <person name="Lind A.E."/>
            <person name="van Eijk R."/>
            <person name="Schleper C."/>
            <person name="Guy L."/>
            <person name="Ettema T.J."/>
        </authorList>
    </citation>
    <scope>NUCLEOTIDE SEQUENCE</scope>
</reference>
<evidence type="ECO:0008006" key="2">
    <source>
        <dbReference type="Google" id="ProtNLM"/>
    </source>
</evidence>
<sequence>DDTMTVTPPVTTRPEVTVVAPAFFPMNGPRALCRTSEFCPRTFAEHTWTLDHTARLSKFRPTLLLGGLALPMSLALATMPRPMRPWAFFLAAMAGWMNRRQQEAIEFLREENRILREQLGGKRLLLSDEQTRRLAVKGKTLGRKLLRQFGTLFSAGTILKWRRMLVARKYDGSAKRRPGPFPKKANMIRDLVLRMAADNQSWGYGRIHGDIKGLGYDVHWQTVRRIMREHGLLDDPERPDKTSWKTFLRSHWDSMAACDFFTLEAWTPLGLQRALVSFFSLRSPIAHSFGRRRTTWSLTGGTYVKMLAAAEDHRNHIHDRSEF</sequence>
<feature type="non-terminal residue" evidence="1">
    <location>
        <position position="1"/>
    </location>
</feature>
<name>A0A0F9MBQ3_9ZZZZ</name>
<evidence type="ECO:0000313" key="1">
    <source>
        <dbReference type="EMBL" id="KKM66642.1"/>
    </source>
</evidence>
<dbReference type="EMBL" id="LAZR01010490">
    <property type="protein sequence ID" value="KKM66642.1"/>
    <property type="molecule type" value="Genomic_DNA"/>
</dbReference>
<protein>
    <recommendedName>
        <fullName evidence="2">HTH-like domain-containing protein</fullName>
    </recommendedName>
</protein>
<accession>A0A0F9MBQ3</accession>
<dbReference type="AlphaFoldDB" id="A0A0F9MBQ3"/>